<dbReference type="GO" id="GO:0003824">
    <property type="term" value="F:catalytic activity"/>
    <property type="evidence" value="ECO:0007669"/>
    <property type="project" value="UniProtKB-ARBA"/>
</dbReference>
<dbReference type="InterPro" id="IPR029058">
    <property type="entry name" value="AB_hydrolase_fold"/>
</dbReference>
<dbReference type="Gene3D" id="3.40.50.1820">
    <property type="entry name" value="alpha/beta hydrolase"/>
    <property type="match status" value="1"/>
</dbReference>
<evidence type="ECO:0000256" key="1">
    <source>
        <dbReference type="SAM" id="MobiDB-lite"/>
    </source>
</evidence>
<dbReference type="InterPro" id="IPR000073">
    <property type="entry name" value="AB_hydrolase_1"/>
</dbReference>
<evidence type="ECO:0000259" key="2">
    <source>
        <dbReference type="Pfam" id="PF00561"/>
    </source>
</evidence>
<protein>
    <submittedName>
        <fullName evidence="3">Pimeloyl-ACP methyl ester carboxylesterase</fullName>
    </submittedName>
</protein>
<feature type="compositionally biased region" description="Low complexity" evidence="1">
    <location>
        <begin position="49"/>
        <end position="70"/>
    </location>
</feature>
<keyword evidence="4" id="KW-1185">Reference proteome</keyword>
<feature type="compositionally biased region" description="Polar residues" evidence="1">
    <location>
        <begin position="39"/>
        <end position="48"/>
    </location>
</feature>
<evidence type="ECO:0000313" key="4">
    <source>
        <dbReference type="Proteomes" id="UP000547444"/>
    </source>
</evidence>
<dbReference type="SUPFAM" id="SSF53474">
    <property type="entry name" value="alpha/beta-Hydrolases"/>
    <property type="match status" value="1"/>
</dbReference>
<feature type="region of interest" description="Disordered" evidence="1">
    <location>
        <begin position="39"/>
        <end position="146"/>
    </location>
</feature>
<dbReference type="Proteomes" id="UP000547444">
    <property type="component" value="Unassembled WGS sequence"/>
</dbReference>
<dbReference type="Pfam" id="PF00561">
    <property type="entry name" value="Abhydrolase_1"/>
    <property type="match status" value="1"/>
</dbReference>
<feature type="compositionally biased region" description="Basic residues" evidence="1">
    <location>
        <begin position="83"/>
        <end position="93"/>
    </location>
</feature>
<evidence type="ECO:0000313" key="3">
    <source>
        <dbReference type="EMBL" id="NIH99199.1"/>
    </source>
</evidence>
<feature type="compositionally biased region" description="Low complexity" evidence="1">
    <location>
        <begin position="127"/>
        <end position="146"/>
    </location>
</feature>
<dbReference type="EMBL" id="JAANOW010000005">
    <property type="protein sequence ID" value="NIH99199.1"/>
    <property type="molecule type" value="Genomic_DNA"/>
</dbReference>
<comment type="caution">
    <text evidence="3">The sequence shown here is derived from an EMBL/GenBank/DDBJ whole genome shotgun (WGS) entry which is preliminary data.</text>
</comment>
<reference evidence="3 4" key="1">
    <citation type="submission" date="2020-03" db="EMBL/GenBank/DDBJ databases">
        <title>Sequencing the genomes of 1000 actinobacteria strains.</title>
        <authorList>
            <person name="Klenk H.-P."/>
        </authorList>
    </citation>
    <scope>NUCLEOTIDE SEQUENCE [LARGE SCALE GENOMIC DNA]</scope>
    <source>
        <strain evidence="3 4">DSM 44556</strain>
    </source>
</reference>
<gene>
    <name evidence="3" type="ORF">FHU31_006223</name>
</gene>
<accession>A0A7X5U6D0</accession>
<feature type="compositionally biased region" description="Basic and acidic residues" evidence="1">
    <location>
        <begin position="102"/>
        <end position="118"/>
    </location>
</feature>
<organism evidence="3 4">
    <name type="scientific">Mycolicibacterium fluoranthenivorans</name>
    <dbReference type="NCBI Taxonomy" id="258505"/>
    <lineage>
        <taxon>Bacteria</taxon>
        <taxon>Bacillati</taxon>
        <taxon>Actinomycetota</taxon>
        <taxon>Actinomycetes</taxon>
        <taxon>Mycobacteriales</taxon>
        <taxon>Mycobacteriaceae</taxon>
        <taxon>Mycolicibacterium</taxon>
    </lineage>
</organism>
<dbReference type="AlphaFoldDB" id="A0A7X5U6D0"/>
<proteinExistence type="predicted"/>
<name>A0A7X5U6D0_9MYCO</name>
<sequence length="537" mass="55239">MSSSRVRMRTCRFPAGLVVIAWLFAALWLAGGVAYADGTTSHDSTPGTSQSGDQSAASADKTTASAAKPTASEEKTDTPTRIGKPRGARKHGTAKQATETTPEAKPDAKRGSDSDAKAGIKPKTKAAPEPDTTPLTTTAKKSGTTATAAPADGAAAATAAAALKLASPAVLPSTTVKAPNPIAHAVQFVRQMTGLANDIGLLAVTVVNNLAAAAAATIGPKPFFGVPYHVASAIAGTAATAGKLLTGTPLNADSTAKGPFKVTYGVGDLLNYFNADKPPAGANDPSIKLTEQHPLPIILIAGTAANAPFNWSVGAPVLANAGYKVFTFNYGNVTNNPKWPVRGTGDIRESAQELADEVDRVLAETGADKVILIGHSQGGGMTPEYYLNNLDGAAKVSQFIGIAPGNHGADLSGLAYIQNIPVIGRPIFNLMNLLGPAWLQQAIGSPLLDEIYGNGDTRPGVLYTTITTKDDWIVTPYTNQALDGPNVTNIILQDRYPNFNAGHLGIVFAAPTWDAVLGALAANPAANEAPQDQTIAA</sequence>
<dbReference type="RefSeq" id="WP_167165057.1">
    <property type="nucleotide sequence ID" value="NZ_JAANOW010000005.1"/>
</dbReference>
<feature type="domain" description="AB hydrolase-1" evidence="2">
    <location>
        <begin position="296"/>
        <end position="404"/>
    </location>
</feature>